<evidence type="ECO:0000313" key="9">
    <source>
        <dbReference type="Proteomes" id="UP000186469"/>
    </source>
</evidence>
<feature type="chain" id="PRO_5012929615" evidence="5">
    <location>
        <begin position="27"/>
        <end position="279"/>
    </location>
</feature>
<name>A0A1M7TAI1_9BACT</name>
<dbReference type="SMART" id="SM00062">
    <property type="entry name" value="PBPb"/>
    <property type="match status" value="1"/>
</dbReference>
<dbReference type="PROSITE" id="PS01039">
    <property type="entry name" value="SBP_BACTERIAL_3"/>
    <property type="match status" value="1"/>
</dbReference>
<dbReference type="AlphaFoldDB" id="A0A1M7TAI1"/>
<gene>
    <name evidence="8" type="ORF">SAMN02745728_01778</name>
</gene>
<dbReference type="EMBL" id="FRDI01000009">
    <property type="protein sequence ID" value="SHN67718.1"/>
    <property type="molecule type" value="Genomic_DNA"/>
</dbReference>
<dbReference type="SMART" id="SM00079">
    <property type="entry name" value="PBPe"/>
    <property type="match status" value="1"/>
</dbReference>
<evidence type="ECO:0000259" key="6">
    <source>
        <dbReference type="SMART" id="SM00062"/>
    </source>
</evidence>
<dbReference type="STRING" id="1121455.SAMN02745728_01778"/>
<feature type="domain" description="Solute-binding protein family 3/N-terminal" evidence="6">
    <location>
        <begin position="45"/>
        <end position="269"/>
    </location>
</feature>
<reference evidence="8 9" key="1">
    <citation type="submission" date="2016-12" db="EMBL/GenBank/DDBJ databases">
        <authorList>
            <person name="Song W.-J."/>
            <person name="Kurnit D.M."/>
        </authorList>
    </citation>
    <scope>NUCLEOTIDE SEQUENCE [LARGE SCALE GENOMIC DNA]</scope>
    <source>
        <strain evidence="8 9">DSM 11393</strain>
    </source>
</reference>
<evidence type="ECO:0000256" key="5">
    <source>
        <dbReference type="SAM" id="SignalP"/>
    </source>
</evidence>
<evidence type="ECO:0000256" key="3">
    <source>
        <dbReference type="ARBA" id="ARBA00022729"/>
    </source>
</evidence>
<dbReference type="GO" id="GO:0030313">
    <property type="term" value="C:cell envelope"/>
    <property type="evidence" value="ECO:0007669"/>
    <property type="project" value="UniProtKB-SubCell"/>
</dbReference>
<comment type="similarity">
    <text evidence="2 4">Belongs to the bacterial solute-binding protein 3 family.</text>
</comment>
<dbReference type="PANTHER" id="PTHR35936:SF38">
    <property type="entry name" value="GLUTAMINE-BINDING PERIPLASMIC PROTEIN"/>
    <property type="match status" value="1"/>
</dbReference>
<dbReference type="CDD" id="cd13629">
    <property type="entry name" value="PBP2_Dsm1740"/>
    <property type="match status" value="1"/>
</dbReference>
<comment type="subcellular location">
    <subcellularLocation>
        <location evidence="1">Cell envelope</location>
    </subcellularLocation>
</comment>
<evidence type="ECO:0000256" key="1">
    <source>
        <dbReference type="ARBA" id="ARBA00004196"/>
    </source>
</evidence>
<feature type="signal peptide" evidence="5">
    <location>
        <begin position="1"/>
        <end position="26"/>
    </location>
</feature>
<keyword evidence="9" id="KW-1185">Reference proteome</keyword>
<protein>
    <submittedName>
        <fullName evidence="8">Amino acid ABC transporter substrate-binding protein, PAAT family</fullName>
    </submittedName>
</protein>
<proteinExistence type="inferred from homology"/>
<dbReference type="InterPro" id="IPR001320">
    <property type="entry name" value="Iontro_rcpt_C"/>
</dbReference>
<organism evidence="8 9">
    <name type="scientific">Desulfovibrio litoralis DSM 11393</name>
    <dbReference type="NCBI Taxonomy" id="1121455"/>
    <lineage>
        <taxon>Bacteria</taxon>
        <taxon>Pseudomonadati</taxon>
        <taxon>Thermodesulfobacteriota</taxon>
        <taxon>Desulfovibrionia</taxon>
        <taxon>Desulfovibrionales</taxon>
        <taxon>Desulfovibrionaceae</taxon>
        <taxon>Desulfovibrio</taxon>
    </lineage>
</organism>
<sequence>MKLTKFFGVIIVMACFVMTSTVFALAADTELAKKSTINKILSRGEIRVGIDAGYMPFEMVNKKGDFIGFDIDLGKELAKAMGVKFVPVNTDFDGQIPALLTGKFDIAISGMTITPERNLKIAFSDPYIVIGQTILLNKKHEGKITSWEQLNDPQYTVAARQGTTSEFVTKRLLSKANYKSFEKEVDGALDVVNDRADAWVYDMPFNVVFMAEQGKGKVIHLDKPFTYEPLGIALQQGDPDFVNFLNNFLRQIKNDGRYDRMYKKWIDSTEWFNETQNAK</sequence>
<feature type="domain" description="Ionotropic glutamate receptor C-terminal" evidence="7">
    <location>
        <begin position="45"/>
        <end position="268"/>
    </location>
</feature>
<evidence type="ECO:0000313" key="8">
    <source>
        <dbReference type="EMBL" id="SHN67718.1"/>
    </source>
</evidence>
<dbReference type="SUPFAM" id="SSF53850">
    <property type="entry name" value="Periplasmic binding protein-like II"/>
    <property type="match status" value="1"/>
</dbReference>
<dbReference type="PANTHER" id="PTHR35936">
    <property type="entry name" value="MEMBRANE-BOUND LYTIC MUREIN TRANSGLYCOSYLASE F"/>
    <property type="match status" value="1"/>
</dbReference>
<keyword evidence="3 5" id="KW-0732">Signal</keyword>
<accession>A0A1M7TAI1</accession>
<dbReference type="Gene3D" id="3.40.190.10">
    <property type="entry name" value="Periplasmic binding protein-like II"/>
    <property type="match status" value="2"/>
</dbReference>
<dbReference type="InterPro" id="IPR018313">
    <property type="entry name" value="SBP_3_CS"/>
</dbReference>
<dbReference type="Pfam" id="PF00497">
    <property type="entry name" value="SBP_bac_3"/>
    <property type="match status" value="1"/>
</dbReference>
<evidence type="ECO:0000256" key="2">
    <source>
        <dbReference type="ARBA" id="ARBA00010333"/>
    </source>
</evidence>
<dbReference type="GO" id="GO:0015276">
    <property type="term" value="F:ligand-gated monoatomic ion channel activity"/>
    <property type="evidence" value="ECO:0007669"/>
    <property type="project" value="InterPro"/>
</dbReference>
<evidence type="ECO:0000259" key="7">
    <source>
        <dbReference type="SMART" id="SM00079"/>
    </source>
</evidence>
<evidence type="ECO:0000256" key="4">
    <source>
        <dbReference type="RuleBase" id="RU003744"/>
    </source>
</evidence>
<dbReference type="GO" id="GO:0016020">
    <property type="term" value="C:membrane"/>
    <property type="evidence" value="ECO:0007669"/>
    <property type="project" value="InterPro"/>
</dbReference>
<dbReference type="Proteomes" id="UP000186469">
    <property type="component" value="Unassembled WGS sequence"/>
</dbReference>
<dbReference type="InterPro" id="IPR001638">
    <property type="entry name" value="Solute-binding_3/MltF_N"/>
</dbReference>